<name>H6SPJ9_PARPM</name>
<evidence type="ECO:0000313" key="2">
    <source>
        <dbReference type="EMBL" id="CCG09524.1"/>
    </source>
</evidence>
<feature type="domain" description="Ribbon-helix-helix" evidence="1">
    <location>
        <begin position="11"/>
        <end position="71"/>
    </location>
</feature>
<dbReference type="Pfam" id="PF13467">
    <property type="entry name" value="RHH_4"/>
    <property type="match status" value="1"/>
</dbReference>
<gene>
    <name evidence="2" type="ORF">RSPPHO_02898</name>
</gene>
<evidence type="ECO:0000259" key="1">
    <source>
        <dbReference type="Pfam" id="PF13467"/>
    </source>
</evidence>
<reference evidence="2 3" key="1">
    <citation type="submission" date="2012-02" db="EMBL/GenBank/DDBJ databases">
        <title>Shotgun genome sequence of Phaeospirillum photometricum DSM 122.</title>
        <authorList>
            <person name="Duquesne K."/>
            <person name="Sturgis J."/>
        </authorList>
    </citation>
    <scope>NUCLEOTIDE SEQUENCE [LARGE SCALE GENOMIC DNA]</scope>
    <source>
        <strain evidence="3">DSM122</strain>
    </source>
</reference>
<dbReference type="Gene3D" id="1.10.3990.20">
    <property type="entry name" value="protein bp1543"/>
    <property type="match status" value="1"/>
</dbReference>
<dbReference type="KEGG" id="rpm:RSPPHO_02898"/>
<dbReference type="HOGENOM" id="CLU_155738_3_0_5"/>
<dbReference type="InterPro" id="IPR027373">
    <property type="entry name" value="RHH_dom"/>
</dbReference>
<keyword evidence="3" id="KW-1185">Reference proteome</keyword>
<dbReference type="InterPro" id="IPR038268">
    <property type="entry name" value="RHH_sf"/>
</dbReference>
<proteinExistence type="predicted"/>
<dbReference type="Proteomes" id="UP000033220">
    <property type="component" value="Chromosome DSM 122"/>
</dbReference>
<dbReference type="PATRIC" id="fig|1150469.3.peg.3271"/>
<dbReference type="STRING" id="1150469.RSPPHO_02898"/>
<evidence type="ECO:0000313" key="3">
    <source>
        <dbReference type="Proteomes" id="UP000033220"/>
    </source>
</evidence>
<dbReference type="RefSeq" id="WP_014416153.1">
    <property type="nucleotide sequence ID" value="NC_017059.1"/>
</dbReference>
<sequence>MDNVVPDPMVRKRSVTIAGHRTSVSLEEPFWDALKDLARRRGISVNDLVTDIDARRTGNLSSAIRIHVLAAYRSDGEGASPDLRAEL</sequence>
<protein>
    <recommendedName>
        <fullName evidence="1">Ribbon-helix-helix domain-containing protein</fullName>
    </recommendedName>
</protein>
<dbReference type="AlphaFoldDB" id="H6SPJ9"/>
<dbReference type="EMBL" id="HE663493">
    <property type="protein sequence ID" value="CCG09524.1"/>
    <property type="molecule type" value="Genomic_DNA"/>
</dbReference>
<accession>H6SPJ9</accession>
<dbReference type="eggNOG" id="COG4321">
    <property type="taxonomic scope" value="Bacteria"/>
</dbReference>
<organism evidence="2 3">
    <name type="scientific">Pararhodospirillum photometricum DSM 122</name>
    <dbReference type="NCBI Taxonomy" id="1150469"/>
    <lineage>
        <taxon>Bacteria</taxon>
        <taxon>Pseudomonadati</taxon>
        <taxon>Pseudomonadota</taxon>
        <taxon>Alphaproteobacteria</taxon>
        <taxon>Rhodospirillales</taxon>
        <taxon>Rhodospirillaceae</taxon>
        <taxon>Pararhodospirillum</taxon>
    </lineage>
</organism>
<dbReference type="OrthoDB" id="7477016at2"/>